<keyword evidence="5" id="KW-0378">Hydrolase</keyword>
<dbReference type="Pfam" id="PF01420">
    <property type="entry name" value="Methylase_S"/>
    <property type="match status" value="1"/>
</dbReference>
<keyword evidence="6" id="KW-1185">Reference proteome</keyword>
<dbReference type="Proteomes" id="UP001059819">
    <property type="component" value="Chromosome"/>
</dbReference>
<evidence type="ECO:0000256" key="1">
    <source>
        <dbReference type="ARBA" id="ARBA00010923"/>
    </source>
</evidence>
<evidence type="ECO:0000313" key="5">
    <source>
        <dbReference type="EMBL" id="UWD35219.1"/>
    </source>
</evidence>
<dbReference type="EMBL" id="CP103424">
    <property type="protein sequence ID" value="UWD35219.1"/>
    <property type="molecule type" value="Genomic_DNA"/>
</dbReference>
<evidence type="ECO:0000256" key="3">
    <source>
        <dbReference type="ARBA" id="ARBA00023125"/>
    </source>
</evidence>
<evidence type="ECO:0000256" key="2">
    <source>
        <dbReference type="ARBA" id="ARBA00022747"/>
    </source>
</evidence>
<dbReference type="EC" id="3.1.21.-" evidence="5"/>
<dbReference type="InterPro" id="IPR000055">
    <property type="entry name" value="Restrct_endonuc_typeI_TRD"/>
</dbReference>
<comment type="similarity">
    <text evidence="1">Belongs to the type-I restriction system S methylase family.</text>
</comment>
<reference evidence="5" key="1">
    <citation type="submission" date="2022-08" db="EMBL/GenBank/DDBJ databases">
        <title>Complete genome sequence of Mycoplasma cottewii type strain VIS.</title>
        <authorList>
            <person name="Spergser J."/>
        </authorList>
    </citation>
    <scope>NUCLEOTIDE SEQUENCE</scope>
    <source>
        <strain evidence="5">VIS</strain>
    </source>
</reference>
<keyword evidence="3" id="KW-0238">DNA-binding</keyword>
<proteinExistence type="inferred from homology"/>
<evidence type="ECO:0000313" key="6">
    <source>
        <dbReference type="Proteomes" id="UP001059819"/>
    </source>
</evidence>
<organism evidence="5 6">
    <name type="scientific">Mycoplasma cottewii</name>
    <dbReference type="NCBI Taxonomy" id="51364"/>
    <lineage>
        <taxon>Bacteria</taxon>
        <taxon>Bacillati</taxon>
        <taxon>Mycoplasmatota</taxon>
        <taxon>Mollicutes</taxon>
        <taxon>Mycoplasmataceae</taxon>
        <taxon>Mycoplasma</taxon>
    </lineage>
</organism>
<dbReference type="RefSeq" id="WP_259430370.1">
    <property type="nucleotide sequence ID" value="NZ_CP103424.1"/>
</dbReference>
<dbReference type="Gene3D" id="1.10.287.1120">
    <property type="entry name" value="Bipartite methylase S protein"/>
    <property type="match status" value="1"/>
</dbReference>
<dbReference type="GO" id="GO:0004519">
    <property type="term" value="F:endonuclease activity"/>
    <property type="evidence" value="ECO:0007669"/>
    <property type="project" value="UniProtKB-KW"/>
</dbReference>
<keyword evidence="5" id="KW-0540">Nuclease</keyword>
<dbReference type="InterPro" id="IPR052021">
    <property type="entry name" value="Type-I_RS_S_subunit"/>
</dbReference>
<accession>A0ABY5TXW8</accession>
<dbReference type="GO" id="GO:0016787">
    <property type="term" value="F:hydrolase activity"/>
    <property type="evidence" value="ECO:0007669"/>
    <property type="project" value="UniProtKB-KW"/>
</dbReference>
<dbReference type="PANTHER" id="PTHR30408:SF13">
    <property type="entry name" value="TYPE I RESTRICTION ENZYME HINDI SPECIFICITY SUBUNIT"/>
    <property type="match status" value="1"/>
</dbReference>
<evidence type="ECO:0000259" key="4">
    <source>
        <dbReference type="Pfam" id="PF01420"/>
    </source>
</evidence>
<name>A0ABY5TXW8_9MOLU</name>
<dbReference type="Gene3D" id="3.90.220.20">
    <property type="entry name" value="DNA methylase specificity domains"/>
    <property type="match status" value="1"/>
</dbReference>
<protein>
    <submittedName>
        <fullName evidence="5">Restriction endonuclease subunit S</fullName>
        <ecNumber evidence="5">3.1.21.-</ecNumber>
    </submittedName>
</protein>
<keyword evidence="2" id="KW-0680">Restriction system</keyword>
<gene>
    <name evidence="5" type="ORF">NX779_01055</name>
</gene>
<dbReference type="SUPFAM" id="SSF116734">
    <property type="entry name" value="DNA methylase specificity domain"/>
    <property type="match status" value="1"/>
</dbReference>
<dbReference type="PANTHER" id="PTHR30408">
    <property type="entry name" value="TYPE-1 RESTRICTION ENZYME ECOKI SPECIFICITY PROTEIN"/>
    <property type="match status" value="1"/>
</dbReference>
<dbReference type="InterPro" id="IPR044946">
    <property type="entry name" value="Restrct_endonuc_typeI_TRD_sf"/>
</dbReference>
<keyword evidence="5" id="KW-0255">Endonuclease</keyword>
<feature type="domain" description="Type I restriction modification DNA specificity" evidence="4">
    <location>
        <begin position="26"/>
        <end position="167"/>
    </location>
</feature>
<sequence length="214" mass="24771">MNQCEKLFNYLFLNLENRLNFKPEEIELKAIAKDIVTGKTPATKETENFATKDIPFITIDDLKKSAFINKTNRYISYIGANKQKEKFIPPYSLCVSCIATVGELGFTTMESQTNQQINSIVFDDEKFKFYTYFSLRKIFQNINIKSGNIFSNMSKKEFSELKIIKPNNLLLDKFSEVAESIFKKVENNHLENSQLIDLKNYLLPLLMNGQITID</sequence>